<dbReference type="GO" id="GO:0004190">
    <property type="term" value="F:aspartic-type endopeptidase activity"/>
    <property type="evidence" value="ECO:0007669"/>
    <property type="project" value="InterPro"/>
</dbReference>
<reference evidence="3" key="2">
    <citation type="journal article" date="2012" name="PLoS ONE">
        <title>A Deeply Branching Thermophilic Bacterium with an Ancient Acetyl-CoA Pathway Dominates a Subsurface Ecosystem.</title>
        <authorList>
            <person name="Takami H."/>
            <person name="Noguchi H."/>
            <person name="Takaki Y."/>
            <person name="Uchiyama I."/>
            <person name="Toyoda A."/>
            <person name="Nishi S."/>
            <person name="Chee G.-J."/>
            <person name="Arai W."/>
            <person name="Nunoura T."/>
            <person name="Itoh T."/>
            <person name="Hattori M."/>
            <person name="Takai K."/>
        </authorList>
    </citation>
    <scope>NUCLEOTIDE SEQUENCE</scope>
</reference>
<evidence type="ECO:0000259" key="2">
    <source>
        <dbReference type="Pfam" id="PF01478"/>
    </source>
</evidence>
<evidence type="ECO:0000256" key="1">
    <source>
        <dbReference type="SAM" id="Phobius"/>
    </source>
</evidence>
<feature type="domain" description="Prepilin type IV endopeptidase peptidase" evidence="2">
    <location>
        <begin position="24"/>
        <end position="144"/>
    </location>
</feature>
<organism evidence="3">
    <name type="scientific">uncultured Planctomycetota bacterium</name>
    <dbReference type="NCBI Taxonomy" id="120965"/>
    <lineage>
        <taxon>Bacteria</taxon>
        <taxon>Pseudomonadati</taxon>
        <taxon>Planctomycetota</taxon>
        <taxon>environmental samples</taxon>
    </lineage>
</organism>
<protein>
    <submittedName>
        <fullName evidence="3">Hypothetical conserved protein</fullName>
    </submittedName>
</protein>
<gene>
    <name evidence="3" type="ORF">HGMM_F12C05C29</name>
</gene>
<accession>H5SD10</accession>
<feature type="transmembrane region" description="Helical" evidence="1">
    <location>
        <begin position="15"/>
        <end position="34"/>
    </location>
</feature>
<proteinExistence type="predicted"/>
<feature type="transmembrane region" description="Helical" evidence="1">
    <location>
        <begin position="46"/>
        <end position="66"/>
    </location>
</feature>
<keyword evidence="1" id="KW-0472">Membrane</keyword>
<evidence type="ECO:0000313" key="3">
    <source>
        <dbReference type="EMBL" id="BAL54046.1"/>
    </source>
</evidence>
<dbReference type="EMBL" id="AP011676">
    <property type="protein sequence ID" value="BAL54046.1"/>
    <property type="molecule type" value="Genomic_DNA"/>
</dbReference>
<feature type="transmembrane region" description="Helical" evidence="1">
    <location>
        <begin position="118"/>
        <end position="143"/>
    </location>
</feature>
<dbReference type="Gene3D" id="1.20.120.1220">
    <property type="match status" value="1"/>
</dbReference>
<feature type="transmembrane region" description="Helical" evidence="1">
    <location>
        <begin position="190"/>
        <end position="209"/>
    </location>
</feature>
<keyword evidence="1" id="KW-0812">Transmembrane</keyword>
<keyword evidence="1" id="KW-1133">Transmembrane helix</keyword>
<dbReference type="Pfam" id="PF01478">
    <property type="entry name" value="Peptidase_A24"/>
    <property type="match status" value="1"/>
</dbReference>
<name>H5SD10_9BACT</name>
<reference evidence="3" key="1">
    <citation type="journal article" date="2005" name="Environ. Microbiol.">
        <title>Genetic and functional properties of uncultivated thermophilic crenarchaeotes from a subsurface gold mine as revealed by analysis of genome fragments.</title>
        <authorList>
            <person name="Nunoura T."/>
            <person name="Hirayama H."/>
            <person name="Takami H."/>
            <person name="Oida H."/>
            <person name="Nishi S."/>
            <person name="Shimamura S."/>
            <person name="Suzuki Y."/>
            <person name="Inagaki F."/>
            <person name="Takai K."/>
            <person name="Nealson K.H."/>
            <person name="Horikoshi K."/>
        </authorList>
    </citation>
    <scope>NUCLEOTIDE SEQUENCE</scope>
</reference>
<dbReference type="GO" id="GO:0016020">
    <property type="term" value="C:membrane"/>
    <property type="evidence" value="ECO:0007669"/>
    <property type="project" value="InterPro"/>
</dbReference>
<dbReference type="AlphaFoldDB" id="H5SD10"/>
<feature type="transmembrane region" description="Helical" evidence="1">
    <location>
        <begin position="86"/>
        <end position="106"/>
    </location>
</feature>
<dbReference type="InterPro" id="IPR000045">
    <property type="entry name" value="Prepilin_IV_endopep_pep"/>
</dbReference>
<sequence>MEQMAIQESFFPTVWFGWVWLAPLLGMVFAAAYVDLRRYVIPKALAITILVTGVLANIFRGAWLGVRNQSVWLLPAGPFLGAVDGFLFALAGFVVGFGLFFALWLLRTCGGGDVKLFAAISAWLGPLLCLWVLGLSIVLVALLGTVKMLYGLIRIGPNASLPSPTTSRRRSDKELTVQEMLERGQRPKRLLSFSLPVALALTVCLAWKFRHELGLPEIFGVEQPASSSQVTQR</sequence>